<evidence type="ECO:0000313" key="2">
    <source>
        <dbReference type="Proteomes" id="UP000504606"/>
    </source>
</evidence>
<dbReference type="RefSeq" id="XP_026283842.1">
    <property type="nucleotide sequence ID" value="XM_026428057.2"/>
</dbReference>
<evidence type="ECO:0000256" key="1">
    <source>
        <dbReference type="SAM" id="SignalP"/>
    </source>
</evidence>
<dbReference type="KEGG" id="foc:113210191"/>
<sequence length="100" mass="10796">MKTIVLSVLVVAVAALAQAGPVQDKGAANDAPTLLANELTGNKERCFDVAVTYFKDSVLDVVYQKCSTVSPIVLPVCIIREVGLGFKVAKYVYDVCLYQR</sequence>
<keyword evidence="2" id="KW-1185">Reference proteome</keyword>
<reference evidence="3" key="1">
    <citation type="submission" date="2025-08" db="UniProtKB">
        <authorList>
            <consortium name="RefSeq"/>
        </authorList>
    </citation>
    <scope>IDENTIFICATION</scope>
    <source>
        <tissue evidence="3">Whole organism</tissue>
    </source>
</reference>
<protein>
    <submittedName>
        <fullName evidence="3">Uncharacterized protein LOC113210191</fullName>
    </submittedName>
</protein>
<dbReference type="AlphaFoldDB" id="A0A6J1SSJ2"/>
<dbReference type="Proteomes" id="UP000504606">
    <property type="component" value="Unplaced"/>
</dbReference>
<evidence type="ECO:0000313" key="3">
    <source>
        <dbReference type="RefSeq" id="XP_026283842.1"/>
    </source>
</evidence>
<feature type="signal peptide" evidence="1">
    <location>
        <begin position="1"/>
        <end position="19"/>
    </location>
</feature>
<feature type="chain" id="PRO_5026829293" evidence="1">
    <location>
        <begin position="20"/>
        <end position="100"/>
    </location>
</feature>
<gene>
    <name evidence="3" type="primary">LOC113210191</name>
</gene>
<keyword evidence="1" id="KW-0732">Signal</keyword>
<dbReference type="GeneID" id="113210191"/>
<organism evidence="2 3">
    <name type="scientific">Frankliniella occidentalis</name>
    <name type="common">Western flower thrips</name>
    <name type="synonym">Euthrips occidentalis</name>
    <dbReference type="NCBI Taxonomy" id="133901"/>
    <lineage>
        <taxon>Eukaryota</taxon>
        <taxon>Metazoa</taxon>
        <taxon>Ecdysozoa</taxon>
        <taxon>Arthropoda</taxon>
        <taxon>Hexapoda</taxon>
        <taxon>Insecta</taxon>
        <taxon>Pterygota</taxon>
        <taxon>Neoptera</taxon>
        <taxon>Paraneoptera</taxon>
        <taxon>Thysanoptera</taxon>
        <taxon>Terebrantia</taxon>
        <taxon>Thripoidea</taxon>
        <taxon>Thripidae</taxon>
        <taxon>Frankliniella</taxon>
    </lineage>
</organism>
<name>A0A6J1SSJ2_FRAOC</name>
<proteinExistence type="predicted"/>
<accession>A0A6J1SSJ2</accession>